<dbReference type="FunFam" id="3.80.10.10:FF:000111">
    <property type="entry name" value="LRR receptor-like serine/threonine-protein kinase ERECTA"/>
    <property type="match status" value="1"/>
</dbReference>
<feature type="chain" id="PRO_5044892072" description="Leucine-rich repeat-containing N-terminal plant-type domain-containing protein" evidence="12">
    <location>
        <begin position="23"/>
        <end position="1013"/>
    </location>
</feature>
<proteinExistence type="inferred from homology"/>
<evidence type="ECO:0000256" key="3">
    <source>
        <dbReference type="ARBA" id="ARBA00022475"/>
    </source>
</evidence>
<dbReference type="GO" id="GO:0006952">
    <property type="term" value="P:defense response"/>
    <property type="evidence" value="ECO:0007669"/>
    <property type="project" value="UniProtKB-ARBA"/>
</dbReference>
<keyword evidence="6 12" id="KW-0732">Signal</keyword>
<dbReference type="FunFam" id="3.80.10.10:FF:000213">
    <property type="entry name" value="Tyrosine-sulfated glycopeptide receptor 1"/>
    <property type="match status" value="1"/>
</dbReference>
<keyword evidence="5" id="KW-0812">Transmembrane</keyword>
<evidence type="ECO:0000313" key="15">
    <source>
        <dbReference type="Proteomes" id="UP001634393"/>
    </source>
</evidence>
<dbReference type="GO" id="GO:0005886">
    <property type="term" value="C:plasma membrane"/>
    <property type="evidence" value="ECO:0007669"/>
    <property type="project" value="UniProtKB-SubCell"/>
</dbReference>
<keyword evidence="7" id="KW-0677">Repeat</keyword>
<dbReference type="Pfam" id="PF00560">
    <property type="entry name" value="LRR_1"/>
    <property type="match status" value="6"/>
</dbReference>
<dbReference type="InterPro" id="IPR003591">
    <property type="entry name" value="Leu-rich_rpt_typical-subtyp"/>
</dbReference>
<sequence length="1013" mass="112322">MRVQMFSSGFLILLFILNSILSINFTYVSGQCLQNQKELLLELKSNLTYDSSLSTKLPSWNESIDCCKWGGVKCDFKGRVTALDLSSESISGGITDSSNALFKFKFLQSLNLAQNTFDSVQLPSGFGKITSLSYLNLSKSGFSGQIPLEFSKLTSLVVFDLSSDYSSLNLENPNLKTLIHNFTKLRELYLDGVNISAEGYDWGSAISSSLLDLQVLSLSNTHITGPFDSSLAKLKSLSIVHLDGNTFSSPFPEFFADIPNLRVLTISSCDLFGMVPKKLFQITSLQVIDLSGNRDLEGSLPEFSMNGSLQNLLLSYTNFSGEVSESIGNLKMLSQVDLRACRFSGSIPNSFTNLTHLVYLDLSINHFTGNVPSFALLKKLTVMNIRANGLTGQIYDSNWEGLENLYFLDLSANSLEGEIPSSLFVLPSLKVLYLSNNRFYGSIRDLLKSDSSFSLESVELSANNLEGPVPRFFFELHNLSRLSLSRNKFNGSLEFTDFKKLTNLVSLDLSYNYLSVHVTEDVSMSSLLPRLSNLALASCKLQKIPLFKNQTSLMMLDLSNNILDGEIPNWIWEVGNGFLRFLNLSHNQFTSLQEPYNLRSLQFLDLHSNMLGGQIPVPPPSAALVDFSSNNFSSSLPFNIGNYLKPVFFFSVANNKIDGTIPLSLCDASRIQVLDLSNNSFTGRIPSCLESESLKVWNLSRNRLSGNIPDLFPLSCSLETLDLSWNDLTGQVPKSLAHCKNLEVLNLGNNNLNGTFPCSFKNLSRLHVLDLRSNTFYGNINCLSDNYTTWPNVQIINLASNKFDGVLPANLFRNMKAMMVDENGTQPELDHLNFVFLSRNHVYYQDSVTVTLKGQELELGKILTISTSVDFSNNHFRGVIPNNIGELKSLYVLNFSHNAISGHIPGSIGKLRKLESLDFSSNNLSGEIPKQIASLAFLSVLNLSYNHLVGRIPRGTQMQTFPESSFHGNERLCGFPLNKTCSDVNGQGLPEGKLQEENKSSDAEIYAGQLSGR</sequence>
<feature type="domain" description="Leucine-rich repeat-containing N-terminal plant-type" evidence="13">
    <location>
        <begin position="34"/>
        <end position="75"/>
    </location>
</feature>
<dbReference type="SMART" id="SM00369">
    <property type="entry name" value="LRR_TYP"/>
    <property type="match status" value="8"/>
</dbReference>
<feature type="compositionally biased region" description="Basic and acidic residues" evidence="11">
    <location>
        <begin position="993"/>
        <end position="1002"/>
    </location>
</feature>
<name>A0ABD3SZY1_9LAMI</name>
<evidence type="ECO:0000256" key="4">
    <source>
        <dbReference type="ARBA" id="ARBA00022614"/>
    </source>
</evidence>
<evidence type="ECO:0000259" key="13">
    <source>
        <dbReference type="Pfam" id="PF08263"/>
    </source>
</evidence>
<dbReference type="InterPro" id="IPR001611">
    <property type="entry name" value="Leu-rich_rpt"/>
</dbReference>
<dbReference type="PROSITE" id="PS51450">
    <property type="entry name" value="LRR"/>
    <property type="match status" value="1"/>
</dbReference>
<reference evidence="14 15" key="1">
    <citation type="submission" date="2024-12" db="EMBL/GenBank/DDBJ databases">
        <title>The unique morphological basis and parallel evolutionary history of personate flowers in Penstemon.</title>
        <authorList>
            <person name="Depatie T.H."/>
            <person name="Wessinger C.A."/>
        </authorList>
    </citation>
    <scope>NUCLEOTIDE SEQUENCE [LARGE SCALE GENOMIC DNA]</scope>
    <source>
        <strain evidence="14">WTNN_2</strain>
        <tissue evidence="14">Leaf</tissue>
    </source>
</reference>
<keyword evidence="4" id="KW-0433">Leucine-rich repeat</keyword>
<comment type="caution">
    <text evidence="14">The sequence shown here is derived from an EMBL/GenBank/DDBJ whole genome shotgun (WGS) entry which is preliminary data.</text>
</comment>
<dbReference type="FunFam" id="3.80.10.10:FF:000383">
    <property type="entry name" value="Leucine-rich repeat receptor protein kinase EMS1"/>
    <property type="match status" value="1"/>
</dbReference>
<keyword evidence="8" id="KW-1133">Transmembrane helix</keyword>
<accession>A0ABD3SZY1</accession>
<dbReference type="InterPro" id="IPR046956">
    <property type="entry name" value="RLP23-like"/>
</dbReference>
<keyword evidence="3" id="KW-1003">Cell membrane</keyword>
<evidence type="ECO:0000256" key="5">
    <source>
        <dbReference type="ARBA" id="ARBA00022692"/>
    </source>
</evidence>
<dbReference type="InterPro" id="IPR032675">
    <property type="entry name" value="LRR_dom_sf"/>
</dbReference>
<gene>
    <name evidence="14" type="ORF">ACJIZ3_019001</name>
</gene>
<evidence type="ECO:0000256" key="1">
    <source>
        <dbReference type="ARBA" id="ARBA00004251"/>
    </source>
</evidence>
<evidence type="ECO:0000256" key="8">
    <source>
        <dbReference type="ARBA" id="ARBA00022989"/>
    </source>
</evidence>
<dbReference type="AlphaFoldDB" id="A0ABD3SZY1"/>
<keyword evidence="9" id="KW-0472">Membrane</keyword>
<dbReference type="Pfam" id="PF13855">
    <property type="entry name" value="LRR_8"/>
    <property type="match status" value="3"/>
</dbReference>
<evidence type="ECO:0000256" key="2">
    <source>
        <dbReference type="ARBA" id="ARBA00009592"/>
    </source>
</evidence>
<evidence type="ECO:0000256" key="10">
    <source>
        <dbReference type="ARBA" id="ARBA00023180"/>
    </source>
</evidence>
<feature type="signal peptide" evidence="12">
    <location>
        <begin position="1"/>
        <end position="22"/>
    </location>
</feature>
<evidence type="ECO:0000313" key="14">
    <source>
        <dbReference type="EMBL" id="KAL3830199.1"/>
    </source>
</evidence>
<comment type="similarity">
    <text evidence="2">Belongs to the RLP family.</text>
</comment>
<protein>
    <recommendedName>
        <fullName evidence="13">Leucine-rich repeat-containing N-terminal plant-type domain-containing protein</fullName>
    </recommendedName>
</protein>
<keyword evidence="10" id="KW-0325">Glycoprotein</keyword>
<dbReference type="GO" id="GO:0051707">
    <property type="term" value="P:response to other organism"/>
    <property type="evidence" value="ECO:0007669"/>
    <property type="project" value="UniProtKB-ARBA"/>
</dbReference>
<dbReference type="Pfam" id="PF08263">
    <property type="entry name" value="LRRNT_2"/>
    <property type="match status" value="1"/>
</dbReference>
<evidence type="ECO:0000256" key="7">
    <source>
        <dbReference type="ARBA" id="ARBA00022737"/>
    </source>
</evidence>
<dbReference type="Proteomes" id="UP001634393">
    <property type="component" value="Unassembled WGS sequence"/>
</dbReference>
<dbReference type="PANTHER" id="PTHR48061:SF2">
    <property type="entry name" value="RECEPTOR LIKE PROTEIN 30-LIKE"/>
    <property type="match status" value="1"/>
</dbReference>
<evidence type="ECO:0000256" key="9">
    <source>
        <dbReference type="ARBA" id="ARBA00023136"/>
    </source>
</evidence>
<evidence type="ECO:0000256" key="6">
    <source>
        <dbReference type="ARBA" id="ARBA00022729"/>
    </source>
</evidence>
<evidence type="ECO:0000256" key="11">
    <source>
        <dbReference type="SAM" id="MobiDB-lite"/>
    </source>
</evidence>
<dbReference type="FunFam" id="3.80.10.10:FF:000095">
    <property type="entry name" value="LRR receptor-like serine/threonine-protein kinase GSO1"/>
    <property type="match status" value="1"/>
</dbReference>
<dbReference type="SUPFAM" id="SSF52058">
    <property type="entry name" value="L domain-like"/>
    <property type="match status" value="3"/>
</dbReference>
<keyword evidence="15" id="KW-1185">Reference proteome</keyword>
<dbReference type="Gene3D" id="3.80.10.10">
    <property type="entry name" value="Ribonuclease Inhibitor"/>
    <property type="match status" value="5"/>
</dbReference>
<comment type="subcellular location">
    <subcellularLocation>
        <location evidence="1">Cell membrane</location>
        <topology evidence="1">Single-pass type I membrane protein</topology>
    </subcellularLocation>
</comment>
<dbReference type="PANTHER" id="PTHR48061">
    <property type="entry name" value="LEUCINE-RICH REPEAT RECEPTOR PROTEIN KINASE EMS1-LIKE-RELATED"/>
    <property type="match status" value="1"/>
</dbReference>
<dbReference type="InterPro" id="IPR013210">
    <property type="entry name" value="LRR_N_plant-typ"/>
</dbReference>
<organism evidence="14 15">
    <name type="scientific">Penstemon smallii</name>
    <dbReference type="NCBI Taxonomy" id="265156"/>
    <lineage>
        <taxon>Eukaryota</taxon>
        <taxon>Viridiplantae</taxon>
        <taxon>Streptophyta</taxon>
        <taxon>Embryophyta</taxon>
        <taxon>Tracheophyta</taxon>
        <taxon>Spermatophyta</taxon>
        <taxon>Magnoliopsida</taxon>
        <taxon>eudicotyledons</taxon>
        <taxon>Gunneridae</taxon>
        <taxon>Pentapetalae</taxon>
        <taxon>asterids</taxon>
        <taxon>lamiids</taxon>
        <taxon>Lamiales</taxon>
        <taxon>Plantaginaceae</taxon>
        <taxon>Cheloneae</taxon>
        <taxon>Penstemon</taxon>
    </lineage>
</organism>
<feature type="region of interest" description="Disordered" evidence="11">
    <location>
        <begin position="988"/>
        <end position="1013"/>
    </location>
</feature>
<evidence type="ECO:0000256" key="12">
    <source>
        <dbReference type="SAM" id="SignalP"/>
    </source>
</evidence>
<dbReference type="EMBL" id="JBJXBP010000005">
    <property type="protein sequence ID" value="KAL3830199.1"/>
    <property type="molecule type" value="Genomic_DNA"/>
</dbReference>